<keyword evidence="2 5" id="KW-0808">Transferase</keyword>
<dbReference type="Pfam" id="PF03808">
    <property type="entry name" value="Glyco_tran_WecG"/>
    <property type="match status" value="1"/>
</dbReference>
<evidence type="ECO:0000313" key="6">
    <source>
        <dbReference type="Proteomes" id="UP000094067"/>
    </source>
</evidence>
<dbReference type="NCBIfam" id="TIGR00696">
    <property type="entry name" value="wecG_tagA_cpsF"/>
    <property type="match status" value="1"/>
</dbReference>
<evidence type="ECO:0000259" key="3">
    <source>
        <dbReference type="Pfam" id="PF00534"/>
    </source>
</evidence>
<protein>
    <submittedName>
        <fullName evidence="5">Putative N-acetylmannosaminyltransferase</fullName>
        <ecNumber evidence="5">2.4.1.187</ecNumber>
    </submittedName>
</protein>
<dbReference type="EC" id="2.4.1.187" evidence="5"/>
<dbReference type="CDD" id="cd03801">
    <property type="entry name" value="GT4_PimA-like"/>
    <property type="match status" value="1"/>
</dbReference>
<organism evidence="5 6">
    <name type="scientific">Eisenbergiella tayi</name>
    <dbReference type="NCBI Taxonomy" id="1432052"/>
    <lineage>
        <taxon>Bacteria</taxon>
        <taxon>Bacillati</taxon>
        <taxon>Bacillota</taxon>
        <taxon>Clostridia</taxon>
        <taxon>Lachnospirales</taxon>
        <taxon>Lachnospiraceae</taxon>
        <taxon>Eisenbergiella</taxon>
    </lineage>
</organism>
<dbReference type="AlphaFoldDB" id="A0A1E3AA22"/>
<proteinExistence type="predicted"/>
<dbReference type="CDD" id="cd06533">
    <property type="entry name" value="Glyco_transf_WecG_TagA"/>
    <property type="match status" value="1"/>
</dbReference>
<dbReference type="RefSeq" id="WP_330390170.1">
    <property type="nucleotide sequence ID" value="NZ_MCGH01000002.1"/>
</dbReference>
<dbReference type="PATRIC" id="fig|1432052.4.peg.1674"/>
<evidence type="ECO:0000259" key="4">
    <source>
        <dbReference type="Pfam" id="PF13439"/>
    </source>
</evidence>
<dbReference type="InterPro" id="IPR028098">
    <property type="entry name" value="Glyco_trans_4-like_N"/>
</dbReference>
<feature type="domain" description="Glycosyltransferase subfamily 4-like N-terminal" evidence="4">
    <location>
        <begin position="296"/>
        <end position="459"/>
    </location>
</feature>
<dbReference type="Pfam" id="PF13439">
    <property type="entry name" value="Glyco_transf_4"/>
    <property type="match status" value="1"/>
</dbReference>
<dbReference type="Gene3D" id="3.40.50.2000">
    <property type="entry name" value="Glycogen Phosphorylase B"/>
    <property type="match status" value="2"/>
</dbReference>
<name>A0A1E3AA22_9FIRM</name>
<evidence type="ECO:0000256" key="1">
    <source>
        <dbReference type="ARBA" id="ARBA00022676"/>
    </source>
</evidence>
<dbReference type="InterPro" id="IPR001296">
    <property type="entry name" value="Glyco_trans_1"/>
</dbReference>
<dbReference type="PANTHER" id="PTHR34136:SF1">
    <property type="entry name" value="UDP-N-ACETYL-D-MANNOSAMINURONIC ACID TRANSFERASE"/>
    <property type="match status" value="1"/>
</dbReference>
<evidence type="ECO:0000256" key="2">
    <source>
        <dbReference type="ARBA" id="ARBA00022679"/>
    </source>
</evidence>
<feature type="domain" description="Glycosyl transferase family 1" evidence="3">
    <location>
        <begin position="468"/>
        <end position="626"/>
    </location>
</feature>
<accession>A0A1E3AA22</accession>
<evidence type="ECO:0000313" key="5">
    <source>
        <dbReference type="EMBL" id="ODM05603.1"/>
    </source>
</evidence>
<dbReference type="PANTHER" id="PTHR34136">
    <property type="match status" value="1"/>
</dbReference>
<sequence>MTTELNYSSILGTRINITDMKKTVSYIEQHLEELKGHYICVSNVHTTVTAYRDEEYRKVQNNAAMNIPDGKPLSIVQRHSGYKTAGRVPGPDLMPEIFQLSEEKGYRHYFYGSRQETLDALKTKLTGEYPGLTIVGMYSPPFHPLTEEEDEKAIDNINSCNPDFIWIGLGAPKQEKWMAAHDGKVCGVMLGVGAGFDFHAGTIKRAPLWMQEFCMEWLFRIGQDPKRLLGRYLDTNFSFVFYLMREGLKGKNGIDRRKPELSAQEAEMQADIPRDRKGRPLRIAMIGHKRIPSREGGVEIVVDELSTRMVKLGCEVDAYNRYGYHVSGREFDEKREKYYNGVRIFTIPTPSSSSLNAIVYSFLATIRALFGRYDIIHFHAEGPCTMLWIPKLFGIRVVATIHGLDWQRSKWGNFASKVLRFGEKMAAKHADELIVLSKNMKDYFLEEYGRETSYISNGITRPEHKEIKDIKEKYGLEKDGYILFLARIVPEKGLHYLIEAFKKIDTDKKLVIAGGSSHSHEYMDQISAMSQEDPRIVMTGFVQGEILEELYSNSYLFVLPSDVEGMAVSLLEAMSYGNCCLVSDIDENMEVVHDKACSFRKGNADDLREKLEELLNNPEEVEEYRKGSAEYICGRFSWDDVVDRTIQLYMGTQKGK</sequence>
<dbReference type="EMBL" id="MCGH01000002">
    <property type="protein sequence ID" value="ODM05603.1"/>
    <property type="molecule type" value="Genomic_DNA"/>
</dbReference>
<comment type="caution">
    <text evidence="5">The sequence shown here is derived from an EMBL/GenBank/DDBJ whole genome shotgun (WGS) entry which is preliminary data.</text>
</comment>
<keyword evidence="1 5" id="KW-0328">Glycosyltransferase</keyword>
<dbReference type="InterPro" id="IPR004629">
    <property type="entry name" value="WecG_TagA_CpsF"/>
</dbReference>
<gene>
    <name evidence="5" type="primary">tagA_1</name>
    <name evidence="5" type="ORF">BEI61_01492</name>
</gene>
<reference evidence="5 6" key="1">
    <citation type="submission" date="2016-07" db="EMBL/GenBank/DDBJ databases">
        <title>Characterization of isolates of Eisenbergiella tayi derived from blood cultures, using whole genome sequencing.</title>
        <authorList>
            <person name="Burdz T."/>
            <person name="Wiebe D."/>
            <person name="Huynh C."/>
            <person name="Bernard K."/>
        </authorList>
    </citation>
    <scope>NUCLEOTIDE SEQUENCE [LARGE SCALE GENOMIC DNA]</scope>
    <source>
        <strain evidence="5 6">NML 110608</strain>
    </source>
</reference>
<dbReference type="Proteomes" id="UP000094067">
    <property type="component" value="Unassembled WGS sequence"/>
</dbReference>
<dbReference type="GO" id="GO:0047244">
    <property type="term" value="F:N-acetylglucosaminyldiphosphoundecaprenol N-acetyl-beta-D-mannosaminyltransferase activity"/>
    <property type="evidence" value="ECO:0007669"/>
    <property type="project" value="UniProtKB-EC"/>
</dbReference>
<dbReference type="Pfam" id="PF00534">
    <property type="entry name" value="Glycos_transf_1"/>
    <property type="match status" value="1"/>
</dbReference>
<dbReference type="SUPFAM" id="SSF53756">
    <property type="entry name" value="UDP-Glycosyltransferase/glycogen phosphorylase"/>
    <property type="match status" value="1"/>
</dbReference>